<evidence type="ECO:0000313" key="2">
    <source>
        <dbReference type="EMBL" id="MBB6505504.1"/>
    </source>
</evidence>
<keyword evidence="1" id="KW-0472">Membrane</keyword>
<dbReference type="Proteomes" id="UP000522313">
    <property type="component" value="Unassembled WGS sequence"/>
</dbReference>
<gene>
    <name evidence="2" type="ORF">F4693_002496</name>
</gene>
<reference evidence="2 3" key="1">
    <citation type="submission" date="2020-08" db="EMBL/GenBank/DDBJ databases">
        <title>The Agave Microbiome: Exploring the role of microbial communities in plant adaptations to desert environments.</title>
        <authorList>
            <person name="Partida-Martinez L.P."/>
        </authorList>
    </citation>
    <scope>NUCLEOTIDE SEQUENCE [LARGE SCALE GENOMIC DNA]</scope>
    <source>
        <strain evidence="2 3">AS3.13</strain>
    </source>
</reference>
<evidence type="ECO:0000313" key="3">
    <source>
        <dbReference type="Proteomes" id="UP000522313"/>
    </source>
</evidence>
<comment type="caution">
    <text evidence="2">The sequence shown here is derived from an EMBL/GenBank/DDBJ whole genome shotgun (WGS) entry which is preliminary data.</text>
</comment>
<sequence length="402" mass="43780">MPNVMARARAFRDRDFVALLIGTALLYVACVPLMNGDVRNYLIPWTHYLLDHGRFAAFGDNFSEYAPPYLYLLALGSWTAPVIGVVPAIKLVSIVGTIVLSFAMYALLATRLTRRQALSGAALTLIAPTAVANGPVWGQCDALYTSCAILAVAAFIRQRPALAMMAVGAALSFKLQGIFIAPLVLAMLLAGRARWWTLAIIPATYVVAMLPAWLAGRPAIDLALLYLRQGHHYHDLARSVPNVWQILRALVTIPYPVGVAIGLLAAAGATIAVAWRTRRHLLQPEDVVLVALLGAIVVPYLLPKMHNRYFFMADLLAGAYVFLRPTPRAFWIVRLVTIGSLLSYATFLLHLTGGAFVGAFAMTAGLVLTWREVRERLPDGRAVAPLAEAAHFKGSCPQFIKE</sequence>
<feature type="transmembrane region" description="Helical" evidence="1">
    <location>
        <begin position="253"/>
        <end position="275"/>
    </location>
</feature>
<dbReference type="GO" id="GO:0016757">
    <property type="term" value="F:glycosyltransferase activity"/>
    <property type="evidence" value="ECO:0007669"/>
    <property type="project" value="UniProtKB-KW"/>
</dbReference>
<organism evidence="2 3">
    <name type="scientific">Sphingomonas endophytica</name>
    <dbReference type="NCBI Taxonomy" id="869719"/>
    <lineage>
        <taxon>Bacteria</taxon>
        <taxon>Pseudomonadati</taxon>
        <taxon>Pseudomonadota</taxon>
        <taxon>Alphaproteobacteria</taxon>
        <taxon>Sphingomonadales</taxon>
        <taxon>Sphingomonadaceae</taxon>
        <taxon>Sphingomonas</taxon>
    </lineage>
</organism>
<keyword evidence="2" id="KW-0808">Transferase</keyword>
<accession>A0A7X0MNM1</accession>
<feature type="transmembrane region" description="Helical" evidence="1">
    <location>
        <begin position="287"/>
        <end position="302"/>
    </location>
</feature>
<feature type="transmembrane region" description="Helical" evidence="1">
    <location>
        <begin position="353"/>
        <end position="371"/>
    </location>
</feature>
<feature type="transmembrane region" description="Helical" evidence="1">
    <location>
        <begin position="162"/>
        <end position="188"/>
    </location>
</feature>
<protein>
    <submittedName>
        <fullName evidence="2">Gpi18-like mannosyltransferase</fullName>
    </submittedName>
</protein>
<keyword evidence="1" id="KW-0812">Transmembrane</keyword>
<dbReference type="RefSeq" id="WP_184506358.1">
    <property type="nucleotide sequence ID" value="NZ_JACHBT010000013.1"/>
</dbReference>
<feature type="transmembrane region" description="Helical" evidence="1">
    <location>
        <begin position="78"/>
        <end position="108"/>
    </location>
</feature>
<dbReference type="EMBL" id="JACHBT010000013">
    <property type="protein sequence ID" value="MBB6505504.1"/>
    <property type="molecule type" value="Genomic_DNA"/>
</dbReference>
<reference evidence="2 3" key="2">
    <citation type="submission" date="2020-08" db="EMBL/GenBank/DDBJ databases">
        <authorList>
            <person name="Partida-Martinez L."/>
            <person name="Huntemann M."/>
            <person name="Clum A."/>
            <person name="Wang J."/>
            <person name="Palaniappan K."/>
            <person name="Ritter S."/>
            <person name="Chen I.-M."/>
            <person name="Stamatis D."/>
            <person name="Reddy T."/>
            <person name="O'Malley R."/>
            <person name="Daum C."/>
            <person name="Shapiro N."/>
            <person name="Ivanova N."/>
            <person name="Kyrpides N."/>
            <person name="Woyke T."/>
        </authorList>
    </citation>
    <scope>NUCLEOTIDE SEQUENCE [LARGE SCALE GENOMIC DNA]</scope>
    <source>
        <strain evidence="2 3">AS3.13</strain>
    </source>
</reference>
<keyword evidence="1" id="KW-1133">Transmembrane helix</keyword>
<keyword evidence="2" id="KW-0328">Glycosyltransferase</keyword>
<evidence type="ECO:0000256" key="1">
    <source>
        <dbReference type="SAM" id="Phobius"/>
    </source>
</evidence>
<proteinExistence type="predicted"/>
<dbReference type="AlphaFoldDB" id="A0A7X0MNM1"/>
<name>A0A7X0MNM1_9SPHN</name>
<feature type="transmembrane region" description="Helical" evidence="1">
    <location>
        <begin position="195"/>
        <end position="215"/>
    </location>
</feature>